<proteinExistence type="predicted"/>
<accession>A0A2V1EEV6</accession>
<evidence type="ECO:0000313" key="2">
    <source>
        <dbReference type="Proteomes" id="UP000244855"/>
    </source>
</evidence>
<dbReference type="AlphaFoldDB" id="A0A2V1EEV6"/>
<protein>
    <submittedName>
        <fullName evidence="1">Uncharacterized protein</fullName>
    </submittedName>
</protein>
<gene>
    <name evidence="1" type="ORF">DM02DRAFT_7172</name>
</gene>
<reference evidence="1 2" key="1">
    <citation type="journal article" date="2018" name="Sci. Rep.">
        <title>Comparative genomics provides insights into the lifestyle and reveals functional heterogeneity of dark septate endophytic fungi.</title>
        <authorList>
            <person name="Knapp D.G."/>
            <person name="Nemeth J.B."/>
            <person name="Barry K."/>
            <person name="Hainaut M."/>
            <person name="Henrissat B."/>
            <person name="Johnson J."/>
            <person name="Kuo A."/>
            <person name="Lim J.H.P."/>
            <person name="Lipzen A."/>
            <person name="Nolan M."/>
            <person name="Ohm R.A."/>
            <person name="Tamas L."/>
            <person name="Grigoriev I.V."/>
            <person name="Spatafora J.W."/>
            <person name="Nagy L.G."/>
            <person name="Kovacs G.M."/>
        </authorList>
    </citation>
    <scope>NUCLEOTIDE SEQUENCE [LARGE SCALE GENOMIC DNA]</scope>
    <source>
        <strain evidence="1 2">DSE2036</strain>
    </source>
</reference>
<dbReference type="EMBL" id="KZ805300">
    <property type="protein sequence ID" value="PVI08599.1"/>
    <property type="molecule type" value="Genomic_DNA"/>
</dbReference>
<evidence type="ECO:0000313" key="1">
    <source>
        <dbReference type="EMBL" id="PVI08599.1"/>
    </source>
</evidence>
<name>A0A2V1EEV6_9PLEO</name>
<keyword evidence="2" id="KW-1185">Reference proteome</keyword>
<sequence length="192" mass="21804">MSADNMGREQFLLVRFDFLREPGIRSSGVGIVKDSDPFNWFQGEFYVATSMASFQTVVDRFTLNSRKTEVQKMLMEGLNEVEYLVLRHGGERATFDEEDLSSIDLKLRSTQPLFDEYAILQDLLVEPHLRDFLGEDNTFGTWSDACLFSLIAYTGVELLWKKVGTDGALLPLQSKRVQLRQHPTNAGGGRSR</sequence>
<dbReference type="Proteomes" id="UP000244855">
    <property type="component" value="Unassembled WGS sequence"/>
</dbReference>
<organism evidence="1 2">
    <name type="scientific">Periconia macrospinosa</name>
    <dbReference type="NCBI Taxonomy" id="97972"/>
    <lineage>
        <taxon>Eukaryota</taxon>
        <taxon>Fungi</taxon>
        <taxon>Dikarya</taxon>
        <taxon>Ascomycota</taxon>
        <taxon>Pezizomycotina</taxon>
        <taxon>Dothideomycetes</taxon>
        <taxon>Pleosporomycetidae</taxon>
        <taxon>Pleosporales</taxon>
        <taxon>Massarineae</taxon>
        <taxon>Periconiaceae</taxon>
        <taxon>Periconia</taxon>
    </lineage>
</organism>